<name>A0A6N2BRT5_SOLCI</name>
<evidence type="ECO:0000256" key="15">
    <source>
        <dbReference type="ARBA" id="ARBA00023136"/>
    </source>
</evidence>
<keyword evidence="11" id="KW-1278">Translocase</keyword>
<evidence type="ECO:0000256" key="5">
    <source>
        <dbReference type="ARBA" id="ARBA00018648"/>
    </source>
</evidence>
<keyword evidence="6" id="KW-0150">Chloroplast</keyword>
<comment type="subunit">
    <text evidence="4">NDH is composed of at least 16 different subunits, 5 of which are encoded in the nucleus.</text>
</comment>
<keyword evidence="14" id="KW-0793">Thylakoid</keyword>
<protein>
    <recommendedName>
        <fullName evidence="5">NAD(P)H-quinone oxidoreductase subunit 5, chloroplastic</fullName>
    </recommendedName>
    <alternativeName>
        <fullName evidence="17">NAD(P)H dehydrogenase subunit 5</fullName>
    </alternativeName>
    <alternativeName>
        <fullName evidence="16">NADH-plastoquinone oxidoreductase subunit 5</fullName>
    </alternativeName>
</protein>
<evidence type="ECO:0000256" key="8">
    <source>
        <dbReference type="ARBA" id="ARBA00022719"/>
    </source>
</evidence>
<comment type="similarity">
    <text evidence="3">Belongs to the complex I subunit 5 family.</text>
</comment>
<comment type="catalytic activity">
    <reaction evidence="19">
        <text>a plastoquinone + NADH + (n+1) H(+)(in) = a plastoquinol + NAD(+) + n H(+)(out)</text>
        <dbReference type="Rhea" id="RHEA:42608"/>
        <dbReference type="Rhea" id="RHEA-COMP:9561"/>
        <dbReference type="Rhea" id="RHEA-COMP:9562"/>
        <dbReference type="ChEBI" id="CHEBI:15378"/>
        <dbReference type="ChEBI" id="CHEBI:17757"/>
        <dbReference type="ChEBI" id="CHEBI:57540"/>
        <dbReference type="ChEBI" id="CHEBI:57945"/>
        <dbReference type="ChEBI" id="CHEBI:62192"/>
    </reaction>
</comment>
<evidence type="ECO:0000256" key="11">
    <source>
        <dbReference type="ARBA" id="ARBA00022967"/>
    </source>
</evidence>
<keyword evidence="15" id="KW-0472">Membrane</keyword>
<evidence type="ECO:0000256" key="7">
    <source>
        <dbReference type="ARBA" id="ARBA00022692"/>
    </source>
</evidence>
<comment type="catalytic activity">
    <reaction evidence="18">
        <text>a plastoquinone + NADPH + (n+1) H(+)(in) = a plastoquinol + NADP(+) + n H(+)(out)</text>
        <dbReference type="Rhea" id="RHEA:42612"/>
        <dbReference type="Rhea" id="RHEA-COMP:9561"/>
        <dbReference type="Rhea" id="RHEA-COMP:9562"/>
        <dbReference type="ChEBI" id="CHEBI:15378"/>
        <dbReference type="ChEBI" id="CHEBI:17757"/>
        <dbReference type="ChEBI" id="CHEBI:57783"/>
        <dbReference type="ChEBI" id="CHEBI:58349"/>
        <dbReference type="ChEBI" id="CHEBI:62192"/>
    </reaction>
</comment>
<keyword evidence="7" id="KW-0812">Transmembrane</keyword>
<keyword evidence="6" id="KW-0934">Plastid</keyword>
<evidence type="ECO:0000256" key="4">
    <source>
        <dbReference type="ARBA" id="ARBA00011199"/>
    </source>
</evidence>
<comment type="caution">
    <text evidence="21">The sequence shown here is derived from an EMBL/GenBank/DDBJ whole genome shotgun (WGS) entry which is preliminary data.</text>
</comment>
<evidence type="ECO:0000256" key="9">
    <source>
        <dbReference type="ARBA" id="ARBA00022857"/>
    </source>
</evidence>
<keyword evidence="13" id="KW-0520">NAD</keyword>
<reference evidence="21" key="1">
    <citation type="submission" date="2019-05" db="EMBL/GenBank/DDBJ databases">
        <title>The de novo reference genome and transcriptome assemblies of the wild tomato species Solanum chilense.</title>
        <authorList>
            <person name="Stam R."/>
            <person name="Nosenko T."/>
            <person name="Hoerger A.C."/>
            <person name="Stephan W."/>
            <person name="Seidel M.A."/>
            <person name="Kuhn J.M.M."/>
            <person name="Haberer G."/>
            <person name="Tellier A."/>
        </authorList>
    </citation>
    <scope>NUCLEOTIDE SEQUENCE</scope>
    <source>
        <tissue evidence="21">Mature leaves</tissue>
    </source>
</reference>
<evidence type="ECO:0000313" key="21">
    <source>
        <dbReference type="EMBL" id="TMW95661.1"/>
    </source>
</evidence>
<dbReference type="InterPro" id="IPR002128">
    <property type="entry name" value="NADH_UbQ_OxRdtase_chlpt_su5_C"/>
</dbReference>
<evidence type="ECO:0000256" key="1">
    <source>
        <dbReference type="ARBA" id="ARBA00004059"/>
    </source>
</evidence>
<dbReference type="Pfam" id="PF01010">
    <property type="entry name" value="Proton_antipo_C"/>
    <property type="match status" value="1"/>
</dbReference>
<proteinExistence type="inferred from homology"/>
<evidence type="ECO:0000256" key="14">
    <source>
        <dbReference type="ARBA" id="ARBA00023078"/>
    </source>
</evidence>
<evidence type="ECO:0000256" key="6">
    <source>
        <dbReference type="ARBA" id="ARBA00022528"/>
    </source>
</evidence>
<dbReference type="GO" id="GO:0048038">
    <property type="term" value="F:quinone binding"/>
    <property type="evidence" value="ECO:0007669"/>
    <property type="project" value="UniProtKB-KW"/>
</dbReference>
<accession>A0A6N2BRT5</accession>
<evidence type="ECO:0000256" key="10">
    <source>
        <dbReference type="ARBA" id="ARBA00022957"/>
    </source>
</evidence>
<gene>
    <name evidence="21" type="ORF">EJD97_008521</name>
</gene>
<keyword evidence="9" id="KW-0521">NADP</keyword>
<comment type="function">
    <text evidence="1">NDH shuttles electrons from NAD(P)H:plastoquinone, via FMN and iron-sulfur (Fe-S) centers, to quinones in the photosynthetic chain and possibly in a chloroplast respiratory chain. The immediate electron acceptor for the enzyme in this species is believed to be plastoquinone. Couples the redox reaction to proton translocation, and thus conserves the redox energy in a proton gradient.</text>
</comment>
<dbReference type="GO" id="GO:0009535">
    <property type="term" value="C:chloroplast thylakoid membrane"/>
    <property type="evidence" value="ECO:0007669"/>
    <property type="project" value="UniProtKB-SubCell"/>
</dbReference>
<dbReference type="AlphaFoldDB" id="A0A6N2BRT5"/>
<evidence type="ECO:0000256" key="19">
    <source>
        <dbReference type="ARBA" id="ARBA00048026"/>
    </source>
</evidence>
<dbReference type="Gene3D" id="1.20.5.2700">
    <property type="match status" value="1"/>
</dbReference>
<keyword evidence="12" id="KW-1133">Transmembrane helix</keyword>
<sequence>MVLGEFCGTKILNAIYDWSYNRAYIDAFYTRFFVGGIKGLVEFNHFFDGRVIDGMTNGVGITSFIVDKVSNI</sequence>
<feature type="domain" description="NADH:ubiquinone/plastoquinone oxidoreductase chloroplast chain 5 C-terminal" evidence="20">
    <location>
        <begin position="7"/>
        <end position="48"/>
    </location>
</feature>
<evidence type="ECO:0000256" key="3">
    <source>
        <dbReference type="ARBA" id="ARBA00008200"/>
    </source>
</evidence>
<evidence type="ECO:0000256" key="16">
    <source>
        <dbReference type="ARBA" id="ARBA00029876"/>
    </source>
</evidence>
<dbReference type="EMBL" id="RXGB01002267">
    <property type="protein sequence ID" value="TMW95661.1"/>
    <property type="molecule type" value="Genomic_DNA"/>
</dbReference>
<evidence type="ECO:0000256" key="13">
    <source>
        <dbReference type="ARBA" id="ARBA00023027"/>
    </source>
</evidence>
<evidence type="ECO:0000256" key="2">
    <source>
        <dbReference type="ARBA" id="ARBA00004454"/>
    </source>
</evidence>
<evidence type="ECO:0000259" key="20">
    <source>
        <dbReference type="Pfam" id="PF01010"/>
    </source>
</evidence>
<keyword evidence="10" id="KW-0618">Plastoquinone</keyword>
<evidence type="ECO:0000256" key="17">
    <source>
        <dbReference type="ARBA" id="ARBA00031649"/>
    </source>
</evidence>
<evidence type="ECO:0000256" key="18">
    <source>
        <dbReference type="ARBA" id="ARBA00047726"/>
    </source>
</evidence>
<keyword evidence="8" id="KW-0874">Quinone</keyword>
<evidence type="ECO:0000256" key="12">
    <source>
        <dbReference type="ARBA" id="ARBA00022989"/>
    </source>
</evidence>
<comment type="subcellular location">
    <subcellularLocation>
        <location evidence="2">Plastid</location>
        <location evidence="2">Chloroplast thylakoid membrane</location>
        <topology evidence="2">Multi-pass membrane protein</topology>
    </subcellularLocation>
</comment>
<organism evidence="21">
    <name type="scientific">Solanum chilense</name>
    <name type="common">Tomato</name>
    <name type="synonym">Lycopersicon chilense</name>
    <dbReference type="NCBI Taxonomy" id="4083"/>
    <lineage>
        <taxon>Eukaryota</taxon>
        <taxon>Viridiplantae</taxon>
        <taxon>Streptophyta</taxon>
        <taxon>Embryophyta</taxon>
        <taxon>Tracheophyta</taxon>
        <taxon>Spermatophyta</taxon>
        <taxon>Magnoliopsida</taxon>
        <taxon>eudicotyledons</taxon>
        <taxon>Gunneridae</taxon>
        <taxon>Pentapetalae</taxon>
        <taxon>asterids</taxon>
        <taxon>lamiids</taxon>
        <taxon>Solanales</taxon>
        <taxon>Solanaceae</taxon>
        <taxon>Solanoideae</taxon>
        <taxon>Solaneae</taxon>
        <taxon>Solanum</taxon>
        <taxon>Solanum subgen. Lycopersicon</taxon>
    </lineage>
</organism>